<organism evidence="6 7">
    <name type="scientific">Paenibacillus profundus</name>
    <dbReference type="NCBI Taxonomy" id="1173085"/>
    <lineage>
        <taxon>Bacteria</taxon>
        <taxon>Bacillati</taxon>
        <taxon>Bacillota</taxon>
        <taxon>Bacilli</taxon>
        <taxon>Bacillales</taxon>
        <taxon>Paenibacillaceae</taxon>
        <taxon>Paenibacillus</taxon>
    </lineage>
</organism>
<gene>
    <name evidence="5" type="primary">kptA</name>
    <name evidence="6" type="ORF">LQV63_26130</name>
</gene>
<evidence type="ECO:0000256" key="3">
    <source>
        <dbReference type="ARBA" id="ARBA00023027"/>
    </source>
</evidence>
<evidence type="ECO:0000313" key="6">
    <source>
        <dbReference type="EMBL" id="MCE5172752.1"/>
    </source>
</evidence>
<dbReference type="PANTHER" id="PTHR12684">
    <property type="entry name" value="PUTATIVE PHOSPHOTRANSFERASE"/>
    <property type="match status" value="1"/>
</dbReference>
<evidence type="ECO:0000256" key="5">
    <source>
        <dbReference type="HAMAP-Rule" id="MF_00299"/>
    </source>
</evidence>
<dbReference type="EC" id="2.7.1.-" evidence="5"/>
<keyword evidence="2 5" id="KW-0808">Transferase</keyword>
<keyword evidence="3 5" id="KW-0520">NAD</keyword>
<comment type="function">
    <text evidence="4 5">Removes the 2'-phosphate from RNA via an intermediate in which the phosphate is ADP-ribosylated by NAD followed by a presumed transesterification to release the RNA and generate ADP-ribose 1''-2''-cyclic phosphate (APPR&gt;P). May function as an ADP-ribosylase.</text>
</comment>
<proteinExistence type="inferred from homology"/>
<dbReference type="EMBL" id="JAJNBZ010000033">
    <property type="protein sequence ID" value="MCE5172752.1"/>
    <property type="molecule type" value="Genomic_DNA"/>
</dbReference>
<dbReference type="InterPro" id="IPR022928">
    <property type="entry name" value="RNA_2'-PTrans_KptA"/>
</dbReference>
<reference evidence="6 7" key="1">
    <citation type="submission" date="2021-11" db="EMBL/GenBank/DDBJ databases">
        <title>Draft genome sequence of Paenibacillus profundus YoMME, a new Gram-positive bacteria with exoelectrogenic properties.</title>
        <authorList>
            <person name="Hubenova Y."/>
            <person name="Hubenova E."/>
            <person name="Manasiev Y."/>
            <person name="Peykov S."/>
            <person name="Mitov M."/>
        </authorList>
    </citation>
    <scope>NUCLEOTIDE SEQUENCE [LARGE SCALE GENOMIC DNA]</scope>
    <source>
        <strain evidence="6 7">YoMME</strain>
    </source>
</reference>
<dbReference type="InterPro" id="IPR042081">
    <property type="entry name" value="RNA_2'-PTrans_C"/>
</dbReference>
<dbReference type="Proteomes" id="UP001199916">
    <property type="component" value="Unassembled WGS sequence"/>
</dbReference>
<dbReference type="SUPFAM" id="SSF56399">
    <property type="entry name" value="ADP-ribosylation"/>
    <property type="match status" value="1"/>
</dbReference>
<dbReference type="PANTHER" id="PTHR12684:SF2">
    <property type="entry name" value="TRNA 2'-PHOSPHOTRANSFERASE 1"/>
    <property type="match status" value="1"/>
</dbReference>
<evidence type="ECO:0000256" key="1">
    <source>
        <dbReference type="ARBA" id="ARBA00009836"/>
    </source>
</evidence>
<accession>A0ABS8YNA8</accession>
<evidence type="ECO:0000256" key="2">
    <source>
        <dbReference type="ARBA" id="ARBA00022679"/>
    </source>
</evidence>
<protein>
    <recommendedName>
        <fullName evidence="5">Probable RNA 2'-phosphotransferase</fullName>
        <ecNumber evidence="5">2.7.1.-</ecNumber>
    </recommendedName>
</protein>
<dbReference type="InterPro" id="IPR042080">
    <property type="entry name" value="RNA_2'-PTrans_N"/>
</dbReference>
<dbReference type="Gene3D" id="1.10.10.970">
    <property type="entry name" value="RNA 2'-phosphotransferase, Tpt1/KptA family, N-terminal domain"/>
    <property type="match status" value="1"/>
</dbReference>
<dbReference type="InterPro" id="IPR002745">
    <property type="entry name" value="Ptrans_KptA/Tpt1"/>
</dbReference>
<keyword evidence="7" id="KW-1185">Reference proteome</keyword>
<evidence type="ECO:0000313" key="7">
    <source>
        <dbReference type="Proteomes" id="UP001199916"/>
    </source>
</evidence>
<name>A0ABS8YNA8_9BACL</name>
<comment type="caution">
    <text evidence="6">The sequence shown here is derived from an EMBL/GenBank/DDBJ whole genome shotgun (WGS) entry which is preliminary data.</text>
</comment>
<sequence length="182" mass="21160">MLSRKEEQSLSKFMSKILRHTPHEFGLSLDHHGYCRIEDLLHAIRSEQRWISVEQEDIKLVVNHCDKQRYEIMGEHIRAKYGHSSERLNYKALQPPEVLYHGTNSKAADRIFTEGIKPMGRKYVHLSEKLDFAIIAGKRRGELVIIQVDTSKALLDGVEFYFAENGVWLADYVAPQYLALYE</sequence>
<dbReference type="HAMAP" id="MF_00299">
    <property type="entry name" value="KptA"/>
    <property type="match status" value="1"/>
</dbReference>
<dbReference type="Pfam" id="PF01885">
    <property type="entry name" value="PTS_2-RNA"/>
    <property type="match status" value="1"/>
</dbReference>
<dbReference type="Gene3D" id="3.20.170.30">
    <property type="match status" value="1"/>
</dbReference>
<comment type="similarity">
    <text evidence="1 5">Belongs to the KptA/TPT1 family.</text>
</comment>
<evidence type="ECO:0000256" key="4">
    <source>
        <dbReference type="ARBA" id="ARBA00025212"/>
    </source>
</evidence>
<dbReference type="RefSeq" id="WP_019419911.1">
    <property type="nucleotide sequence ID" value="NZ_JAJNBZ010000033.1"/>
</dbReference>